<dbReference type="RefSeq" id="WP_203000128.1">
    <property type="nucleotide sequence ID" value="NZ_JADWYU010000132.1"/>
</dbReference>
<protein>
    <submittedName>
        <fullName evidence="2">Nuclear transport factor 2 family protein</fullName>
    </submittedName>
</protein>
<dbReference type="EMBL" id="JAEACQ010000254">
    <property type="protein sequence ID" value="MBL7630801.1"/>
    <property type="molecule type" value="Genomic_DNA"/>
</dbReference>
<dbReference type="SUPFAM" id="SSF54427">
    <property type="entry name" value="NTF2-like"/>
    <property type="match status" value="1"/>
</dbReference>
<dbReference type="AlphaFoldDB" id="A0A937REP3"/>
<name>A0A937REP3_9ACTN</name>
<sequence length="171" mass="18581">MTGTLDRLDAERAIRRTHFRFFQLADLGDFGALGQECFTAGADIEYRIMPGPPQRFHGRDAFVGFMLAGRAPAAARARGGGPVVAHTSAPPDIDWDAGRPRLTGYATVWHWAAANTPTGHPRPADWTTIGLVEDDYQKVDGRWLIARRLITPAAGLVAVGTPPGRGREVPR</sequence>
<comment type="caution">
    <text evidence="2">The sequence shown here is derived from an EMBL/GenBank/DDBJ whole genome shotgun (WGS) entry which is preliminary data.</text>
</comment>
<dbReference type="Gene3D" id="3.10.450.50">
    <property type="match status" value="1"/>
</dbReference>
<gene>
    <name evidence="2" type="ORF">I7412_27300</name>
</gene>
<proteinExistence type="predicted"/>
<dbReference type="Proteomes" id="UP000604475">
    <property type="component" value="Unassembled WGS sequence"/>
</dbReference>
<feature type="domain" description="SnoaL-like" evidence="1">
    <location>
        <begin position="7"/>
        <end position="148"/>
    </location>
</feature>
<dbReference type="Pfam" id="PF13577">
    <property type="entry name" value="SnoaL_4"/>
    <property type="match status" value="1"/>
</dbReference>
<organism evidence="2 3">
    <name type="scientific">Frankia nepalensis</name>
    <dbReference type="NCBI Taxonomy" id="1836974"/>
    <lineage>
        <taxon>Bacteria</taxon>
        <taxon>Bacillati</taxon>
        <taxon>Actinomycetota</taxon>
        <taxon>Actinomycetes</taxon>
        <taxon>Frankiales</taxon>
        <taxon>Frankiaceae</taxon>
        <taxon>Frankia</taxon>
    </lineage>
</organism>
<evidence type="ECO:0000313" key="2">
    <source>
        <dbReference type="EMBL" id="MBL7630801.1"/>
    </source>
</evidence>
<keyword evidence="3" id="KW-1185">Reference proteome</keyword>
<dbReference type="InterPro" id="IPR032710">
    <property type="entry name" value="NTF2-like_dom_sf"/>
</dbReference>
<reference evidence="2" key="1">
    <citation type="submission" date="2020-12" db="EMBL/GenBank/DDBJ databases">
        <title>Genomic characterization of non-nitrogen-fixing Frankia strains.</title>
        <authorList>
            <person name="Carlos-Shanley C."/>
            <person name="Guerra T."/>
            <person name="Hahn D."/>
        </authorList>
    </citation>
    <scope>NUCLEOTIDE SEQUENCE</scope>
    <source>
        <strain evidence="2">CN6</strain>
    </source>
</reference>
<dbReference type="InterPro" id="IPR037401">
    <property type="entry name" value="SnoaL-like"/>
</dbReference>
<evidence type="ECO:0000259" key="1">
    <source>
        <dbReference type="Pfam" id="PF13577"/>
    </source>
</evidence>
<accession>A0A937REP3</accession>
<evidence type="ECO:0000313" key="3">
    <source>
        <dbReference type="Proteomes" id="UP000604475"/>
    </source>
</evidence>